<dbReference type="EMBL" id="JADEXF010000983">
    <property type="protein sequence ID" value="MBE9107778.1"/>
    <property type="molecule type" value="Genomic_DNA"/>
</dbReference>
<proteinExistence type="predicted"/>
<feature type="non-terminal residue" evidence="2">
    <location>
        <position position="1"/>
    </location>
</feature>
<organism evidence="2 3">
    <name type="scientific">Nostoc cf. edaphicum LEGE 07299</name>
    <dbReference type="NCBI Taxonomy" id="2777974"/>
    <lineage>
        <taxon>Bacteria</taxon>
        <taxon>Bacillati</taxon>
        <taxon>Cyanobacteriota</taxon>
        <taxon>Cyanophyceae</taxon>
        <taxon>Nostocales</taxon>
        <taxon>Nostocaceae</taxon>
        <taxon>Nostoc</taxon>
    </lineage>
</organism>
<gene>
    <name evidence="2" type="ORF">IQ229_23455</name>
</gene>
<keyword evidence="2" id="KW-0808">Transferase</keyword>
<protein>
    <submittedName>
        <fullName evidence="2">Polysaccharide pyruvyl transferase family protein</fullName>
    </submittedName>
</protein>
<comment type="caution">
    <text evidence="2">The sequence shown here is derived from an EMBL/GenBank/DDBJ whole genome shotgun (WGS) entry which is preliminary data.</text>
</comment>
<dbReference type="Proteomes" id="UP000647836">
    <property type="component" value="Unassembled WGS sequence"/>
</dbReference>
<dbReference type="InterPro" id="IPR007345">
    <property type="entry name" value="Polysacch_pyruvyl_Trfase"/>
</dbReference>
<keyword evidence="3" id="KW-1185">Reference proteome</keyword>
<accession>A0ABR9U580</accession>
<feature type="domain" description="Polysaccharide pyruvyl transferase" evidence="1">
    <location>
        <begin position="1"/>
        <end position="205"/>
    </location>
</feature>
<reference evidence="2 3" key="1">
    <citation type="submission" date="2020-10" db="EMBL/GenBank/DDBJ databases">
        <authorList>
            <person name="Castelo-Branco R."/>
            <person name="Eusebio N."/>
            <person name="Adriana R."/>
            <person name="Vieira A."/>
            <person name="Brugerolle De Fraissinette N."/>
            <person name="Rezende De Castro R."/>
            <person name="Schneider M.P."/>
            <person name="Vasconcelos V."/>
            <person name="Leao P.N."/>
        </authorList>
    </citation>
    <scope>NUCLEOTIDE SEQUENCE [LARGE SCALE GENOMIC DNA]</scope>
    <source>
        <strain evidence="2 3">LEGE 07299</strain>
    </source>
</reference>
<evidence type="ECO:0000259" key="1">
    <source>
        <dbReference type="Pfam" id="PF04230"/>
    </source>
</evidence>
<dbReference type="RefSeq" id="WP_194047880.1">
    <property type="nucleotide sequence ID" value="NZ_JADEXF010000983.1"/>
</dbReference>
<dbReference type="Pfam" id="PF04230">
    <property type="entry name" value="PS_pyruv_trans"/>
    <property type="match status" value="1"/>
</dbReference>
<dbReference type="GO" id="GO:0016740">
    <property type="term" value="F:transferase activity"/>
    <property type="evidence" value="ECO:0007669"/>
    <property type="project" value="UniProtKB-KW"/>
</dbReference>
<evidence type="ECO:0000313" key="3">
    <source>
        <dbReference type="Proteomes" id="UP000647836"/>
    </source>
</evidence>
<name>A0ABR9U580_9NOSO</name>
<evidence type="ECO:0000313" key="2">
    <source>
        <dbReference type="EMBL" id="MBE9107778.1"/>
    </source>
</evidence>
<sequence length="246" mass="29151">DRPIIILPQSIYFVEPTNLIEAANIFNSHPNLTLFVRDEYSYELALKYFYNCQVIKAPDMAFEMVNLPGLLSRYKRSNSILYHYRNDKELNTSNSQTSIDLPNLVVEDWASFKYDTTERMERIREGLQKGTVIPGEWIYRHLWKYFHHYSFGFNSLYNSSMHLKSLSYMHHGMYQFKQHRLIITNRLHGHILCILMGIPHVFLPNAYHKNEAFYQAWTSSIPFCRFVKEPSQIQVAAQELLELFPN</sequence>